<dbReference type="InterPro" id="IPR001242">
    <property type="entry name" value="Condensation_dom"/>
</dbReference>
<evidence type="ECO:0000313" key="2">
    <source>
        <dbReference type="EMBL" id="MBR7839944.1"/>
    </source>
</evidence>
<dbReference type="Proteomes" id="UP000675781">
    <property type="component" value="Unassembled WGS sequence"/>
</dbReference>
<sequence>TDPGAGGLTPTDVADPALTQAELEELEAETPGLEDVLPLAPLQRGMIFHSVYDDAGPDVYTAQLVFEFEGDVDGARLREAASVLLRRHANLRAAFVQRKSGEWSQVVARSVTVPWRDEDVSGAGDVEAAAAKLVEADR</sequence>
<feature type="non-terminal residue" evidence="2">
    <location>
        <position position="1"/>
    </location>
</feature>
<dbReference type="GO" id="GO:0008610">
    <property type="term" value="P:lipid biosynthetic process"/>
    <property type="evidence" value="ECO:0007669"/>
    <property type="project" value="UniProtKB-ARBA"/>
</dbReference>
<dbReference type="InterPro" id="IPR023213">
    <property type="entry name" value="CAT-like_dom_sf"/>
</dbReference>
<dbReference type="PANTHER" id="PTHR45398:SF1">
    <property type="entry name" value="ENZYME, PUTATIVE (JCVI)-RELATED"/>
    <property type="match status" value="1"/>
</dbReference>
<dbReference type="Pfam" id="PF00668">
    <property type="entry name" value="Condensation"/>
    <property type="match status" value="1"/>
</dbReference>
<reference evidence="2" key="1">
    <citation type="submission" date="2021-04" db="EMBL/GenBank/DDBJ databases">
        <title>Genome based classification of Actinospica acidithermotolerans sp. nov., an actinobacterium isolated from an Indonesian hot spring.</title>
        <authorList>
            <person name="Kusuma A.B."/>
            <person name="Putra K.E."/>
            <person name="Nafisah S."/>
            <person name="Loh J."/>
            <person name="Nouioui I."/>
            <person name="Goodfellow M."/>
        </authorList>
    </citation>
    <scope>NUCLEOTIDE SEQUENCE</scope>
    <source>
        <strain evidence="2">CSCA 57</strain>
    </source>
</reference>
<dbReference type="PANTHER" id="PTHR45398">
    <property type="match status" value="1"/>
</dbReference>
<dbReference type="EMBL" id="JAGSOG010000803">
    <property type="protein sequence ID" value="MBR7839944.1"/>
    <property type="molecule type" value="Genomic_DNA"/>
</dbReference>
<proteinExistence type="predicted"/>
<keyword evidence="3" id="KW-1185">Reference proteome</keyword>
<evidence type="ECO:0000259" key="1">
    <source>
        <dbReference type="Pfam" id="PF00668"/>
    </source>
</evidence>
<dbReference type="GO" id="GO:0003824">
    <property type="term" value="F:catalytic activity"/>
    <property type="evidence" value="ECO:0007669"/>
    <property type="project" value="InterPro"/>
</dbReference>
<feature type="non-terminal residue" evidence="2">
    <location>
        <position position="138"/>
    </location>
</feature>
<dbReference type="RefSeq" id="WP_212534321.1">
    <property type="nucleotide sequence ID" value="NZ_JAGSOG010000803.1"/>
</dbReference>
<feature type="domain" description="Condensation" evidence="1">
    <location>
        <begin position="34"/>
        <end position="135"/>
    </location>
</feature>
<dbReference type="AlphaFoldDB" id="A0A941F1X1"/>
<name>A0A941F1X1_9ACTN</name>
<protein>
    <recommendedName>
        <fullName evidence="1">Condensation domain-containing protein</fullName>
    </recommendedName>
</protein>
<gene>
    <name evidence="2" type="ORF">KDL01_42315</name>
</gene>
<dbReference type="SUPFAM" id="SSF52777">
    <property type="entry name" value="CoA-dependent acyltransferases"/>
    <property type="match status" value="1"/>
</dbReference>
<comment type="caution">
    <text evidence="2">The sequence shown here is derived from an EMBL/GenBank/DDBJ whole genome shotgun (WGS) entry which is preliminary data.</text>
</comment>
<organism evidence="2 3">
    <name type="scientific">Actinospica durhamensis</name>
    <dbReference type="NCBI Taxonomy" id="1508375"/>
    <lineage>
        <taxon>Bacteria</taxon>
        <taxon>Bacillati</taxon>
        <taxon>Actinomycetota</taxon>
        <taxon>Actinomycetes</taxon>
        <taxon>Catenulisporales</taxon>
        <taxon>Actinospicaceae</taxon>
        <taxon>Actinospica</taxon>
    </lineage>
</organism>
<dbReference type="Gene3D" id="3.30.559.10">
    <property type="entry name" value="Chloramphenicol acetyltransferase-like domain"/>
    <property type="match status" value="1"/>
</dbReference>
<accession>A0A941F1X1</accession>
<evidence type="ECO:0000313" key="3">
    <source>
        <dbReference type="Proteomes" id="UP000675781"/>
    </source>
</evidence>